<organism evidence="2 3">
    <name type="scientific">Turnera subulata</name>
    <dbReference type="NCBI Taxonomy" id="218843"/>
    <lineage>
        <taxon>Eukaryota</taxon>
        <taxon>Viridiplantae</taxon>
        <taxon>Streptophyta</taxon>
        <taxon>Embryophyta</taxon>
        <taxon>Tracheophyta</taxon>
        <taxon>Spermatophyta</taxon>
        <taxon>Magnoliopsida</taxon>
        <taxon>eudicotyledons</taxon>
        <taxon>Gunneridae</taxon>
        <taxon>Pentapetalae</taxon>
        <taxon>rosids</taxon>
        <taxon>fabids</taxon>
        <taxon>Malpighiales</taxon>
        <taxon>Passifloraceae</taxon>
        <taxon>Turnera</taxon>
    </lineage>
</organism>
<keyword evidence="3" id="KW-1185">Reference proteome</keyword>
<feature type="chain" id="PRO_5040170533" evidence="1">
    <location>
        <begin position="23"/>
        <end position="88"/>
    </location>
</feature>
<proteinExistence type="predicted"/>
<keyword evidence="1" id="KW-0732">Signal</keyword>
<feature type="signal peptide" evidence="1">
    <location>
        <begin position="1"/>
        <end position="22"/>
    </location>
</feature>
<dbReference type="PROSITE" id="PS51257">
    <property type="entry name" value="PROKAR_LIPOPROTEIN"/>
    <property type="match status" value="1"/>
</dbReference>
<reference evidence="2" key="1">
    <citation type="submission" date="2022-02" db="EMBL/GenBank/DDBJ databases">
        <authorList>
            <person name="Henning P.M."/>
            <person name="McCubbin A.G."/>
            <person name="Shore J.S."/>
        </authorList>
    </citation>
    <scope>NUCLEOTIDE SEQUENCE</scope>
    <source>
        <strain evidence="2">F60SS</strain>
        <tissue evidence="2">Leaves</tissue>
    </source>
</reference>
<protein>
    <submittedName>
        <fullName evidence="2">Uncharacterized protein</fullName>
    </submittedName>
</protein>
<accession>A0A9Q0G4Q9</accession>
<evidence type="ECO:0000256" key="1">
    <source>
        <dbReference type="SAM" id="SignalP"/>
    </source>
</evidence>
<dbReference type="EMBL" id="JAKUCV010002665">
    <property type="protein sequence ID" value="KAJ4841851.1"/>
    <property type="molecule type" value="Genomic_DNA"/>
</dbReference>
<dbReference type="Proteomes" id="UP001141552">
    <property type="component" value="Unassembled WGS sequence"/>
</dbReference>
<evidence type="ECO:0000313" key="3">
    <source>
        <dbReference type="Proteomes" id="UP001141552"/>
    </source>
</evidence>
<gene>
    <name evidence="2" type="ORF">Tsubulata_047790</name>
</gene>
<comment type="caution">
    <text evidence="2">The sequence shown here is derived from an EMBL/GenBank/DDBJ whole genome shotgun (WGS) entry which is preliminary data.</text>
</comment>
<evidence type="ECO:0000313" key="2">
    <source>
        <dbReference type="EMBL" id="KAJ4841851.1"/>
    </source>
</evidence>
<dbReference type="AlphaFoldDB" id="A0A9Q0G4Q9"/>
<sequence length="88" mass="9843">MEKLSIKLAFLLIFLVASSCFANGIISSSSAIKPDHVLYKQCSTPDDGVCREICPSSCAEIYCDTEYDRCYCRNKNRISLQIDYPCSS</sequence>
<reference evidence="2" key="2">
    <citation type="journal article" date="2023" name="Plants (Basel)">
        <title>Annotation of the Turnera subulata (Passifloraceae) Draft Genome Reveals the S-Locus Evolved after the Divergence of Turneroideae from Passifloroideae in a Stepwise Manner.</title>
        <authorList>
            <person name="Henning P.M."/>
            <person name="Roalson E.H."/>
            <person name="Mir W."/>
            <person name="McCubbin A.G."/>
            <person name="Shore J.S."/>
        </authorList>
    </citation>
    <scope>NUCLEOTIDE SEQUENCE</scope>
    <source>
        <strain evidence="2">F60SS</strain>
    </source>
</reference>
<name>A0A9Q0G4Q9_9ROSI</name>